<feature type="transmembrane region" description="Helical" evidence="1">
    <location>
        <begin position="386"/>
        <end position="404"/>
    </location>
</feature>
<dbReference type="Proteomes" id="UP000034832">
    <property type="component" value="Unassembled WGS sequence"/>
</dbReference>
<feature type="transmembrane region" description="Helical" evidence="1">
    <location>
        <begin position="29"/>
        <end position="54"/>
    </location>
</feature>
<protein>
    <recommendedName>
        <fullName evidence="4">Glycosyltransferase RgtA/B/C/D-like domain-containing protein</fullName>
    </recommendedName>
</protein>
<keyword evidence="1" id="KW-0472">Membrane</keyword>
<evidence type="ECO:0008006" key="4">
    <source>
        <dbReference type="Google" id="ProtNLM"/>
    </source>
</evidence>
<feature type="transmembrane region" description="Helical" evidence="1">
    <location>
        <begin position="262"/>
        <end position="285"/>
    </location>
</feature>
<feature type="transmembrane region" description="Helical" evidence="1">
    <location>
        <begin position="306"/>
        <end position="330"/>
    </location>
</feature>
<dbReference type="RefSeq" id="WP_046826494.1">
    <property type="nucleotide sequence ID" value="NZ_LBIA02000001.1"/>
</dbReference>
<dbReference type="AlphaFoldDB" id="A0A4U6BV84"/>
<sequence>MTALPDIQTSATPSSKDPRRDALARLTPFGWTGGMAVILIGLALSFFLAGYFVIYWRNADMDFMIVYNALVLNEGKPQAFFDHPSYFTILSVKSWFQLMHSLGLLDAWKLSSIPSALNVPAFDAAMTSAVRAGRVAAWLTATIFVLAFAALARCIFRDWRIALLATFAFAFSGGIAVHMRILRSELIAACLFTLALMLLIAVSRRASTWRPMALAGAAALCVLGLQNKVQIILLIAGLPLMMLPFGTPESTSTAFWNNSARAWIATLGAAVVAALMFSLAWPLIAAGLEPESMDIAQLNALIGGKFGVYQVALLCWIGLAMIVYAVIWRISLTETLTSMFAVIAGASLGLLALYLQYDPQNAVAVINPIEKMLVFAGAPATTATEGGKILAAISLLFDGVISVLKRYTFVLFTSPRPTVFLTWLVIPGIVYAWLKGERQVAIQATLLLLSAIGIDALGVRRNLKAEYFILTDPLIILAGALLLEKLNDLRWSKWAYPIGAALIVAHVAISQAEPVKHVMKRSGPEYICEWNEYYEPELPMPWCDKPPKRP</sequence>
<accession>A0A4U6BV84</accession>
<feature type="transmembrane region" description="Helical" evidence="1">
    <location>
        <begin position="161"/>
        <end position="180"/>
    </location>
</feature>
<keyword evidence="1" id="KW-0812">Transmembrane</keyword>
<gene>
    <name evidence="2" type="ORF">YH63_017525</name>
</gene>
<organism evidence="2 3">
    <name type="scientific">Afipia massiliensis</name>
    <dbReference type="NCBI Taxonomy" id="211460"/>
    <lineage>
        <taxon>Bacteria</taxon>
        <taxon>Pseudomonadati</taxon>
        <taxon>Pseudomonadota</taxon>
        <taxon>Alphaproteobacteria</taxon>
        <taxon>Hyphomicrobiales</taxon>
        <taxon>Nitrobacteraceae</taxon>
        <taxon>Afipia</taxon>
    </lineage>
</organism>
<feature type="transmembrane region" description="Helical" evidence="1">
    <location>
        <begin position="416"/>
        <end position="434"/>
    </location>
</feature>
<dbReference type="EMBL" id="LBIA02000001">
    <property type="protein sequence ID" value="TKT73078.1"/>
    <property type="molecule type" value="Genomic_DNA"/>
</dbReference>
<evidence type="ECO:0000256" key="1">
    <source>
        <dbReference type="SAM" id="Phobius"/>
    </source>
</evidence>
<feature type="transmembrane region" description="Helical" evidence="1">
    <location>
        <begin position="186"/>
        <end position="202"/>
    </location>
</feature>
<evidence type="ECO:0000313" key="3">
    <source>
        <dbReference type="Proteomes" id="UP000034832"/>
    </source>
</evidence>
<feature type="transmembrane region" description="Helical" evidence="1">
    <location>
        <begin position="336"/>
        <end position="355"/>
    </location>
</feature>
<comment type="caution">
    <text evidence="2">The sequence shown here is derived from an EMBL/GenBank/DDBJ whole genome shotgun (WGS) entry which is preliminary data.</text>
</comment>
<feature type="transmembrane region" description="Helical" evidence="1">
    <location>
        <begin position="214"/>
        <end position="242"/>
    </location>
</feature>
<dbReference type="STRING" id="211460.YH63_01530"/>
<dbReference type="OrthoDB" id="7295605at2"/>
<reference evidence="2" key="1">
    <citation type="submission" date="2019-04" db="EMBL/GenBank/DDBJ databases">
        <title>Whole genome sequencing of cave bacteria.</title>
        <authorList>
            <person name="Gan H.M."/>
            <person name="Barton H."/>
            <person name="Savka M.A."/>
        </authorList>
    </citation>
    <scope>NUCLEOTIDE SEQUENCE [LARGE SCALE GENOMIC DNA]</scope>
    <source>
        <strain evidence="2">LC387</strain>
    </source>
</reference>
<keyword evidence="1" id="KW-1133">Transmembrane helix</keyword>
<feature type="transmembrane region" description="Helical" evidence="1">
    <location>
        <begin position="135"/>
        <end position="156"/>
    </location>
</feature>
<proteinExistence type="predicted"/>
<evidence type="ECO:0000313" key="2">
    <source>
        <dbReference type="EMBL" id="TKT73078.1"/>
    </source>
</evidence>
<name>A0A4U6BV84_9BRAD</name>
<keyword evidence="3" id="KW-1185">Reference proteome</keyword>